<dbReference type="Gene3D" id="3.40.630.30">
    <property type="match status" value="1"/>
</dbReference>
<dbReference type="InterPro" id="IPR016181">
    <property type="entry name" value="Acyl_CoA_acyltransferase"/>
</dbReference>
<accession>A0A1I5GYD7</accession>
<dbReference type="Proteomes" id="UP000199614">
    <property type="component" value="Unassembled WGS sequence"/>
</dbReference>
<dbReference type="EMBL" id="FOUY01000053">
    <property type="protein sequence ID" value="SFO41012.1"/>
    <property type="molecule type" value="Genomic_DNA"/>
</dbReference>
<evidence type="ECO:0000313" key="2">
    <source>
        <dbReference type="EMBL" id="SFO41012.1"/>
    </source>
</evidence>
<dbReference type="InterPro" id="IPR000182">
    <property type="entry name" value="GNAT_dom"/>
</dbReference>
<dbReference type="AlphaFoldDB" id="A0A1I5GYD7"/>
<keyword evidence="3" id="KW-1185">Reference proteome</keyword>
<dbReference type="GO" id="GO:0016747">
    <property type="term" value="F:acyltransferase activity, transferring groups other than amino-acyl groups"/>
    <property type="evidence" value="ECO:0007669"/>
    <property type="project" value="InterPro"/>
</dbReference>
<dbReference type="STRING" id="260086.SAMN05216207_105314"/>
<keyword evidence="2" id="KW-0689">Ribosomal protein</keyword>
<dbReference type="GO" id="GO:0005840">
    <property type="term" value="C:ribosome"/>
    <property type="evidence" value="ECO:0007669"/>
    <property type="project" value="UniProtKB-KW"/>
</dbReference>
<dbReference type="CDD" id="cd04301">
    <property type="entry name" value="NAT_SF"/>
    <property type="match status" value="1"/>
</dbReference>
<keyword evidence="2" id="KW-0687">Ribonucleoprotein</keyword>
<evidence type="ECO:0000259" key="1">
    <source>
        <dbReference type="PROSITE" id="PS51186"/>
    </source>
</evidence>
<protein>
    <submittedName>
        <fullName evidence="2">Ribosomal protein S18 acetylase RimI</fullName>
    </submittedName>
</protein>
<name>A0A1I5GYD7_PSUAM</name>
<organism evidence="2 3">
    <name type="scientific">Pseudonocardia ammonioxydans</name>
    <dbReference type="NCBI Taxonomy" id="260086"/>
    <lineage>
        <taxon>Bacteria</taxon>
        <taxon>Bacillati</taxon>
        <taxon>Actinomycetota</taxon>
        <taxon>Actinomycetes</taxon>
        <taxon>Pseudonocardiales</taxon>
        <taxon>Pseudonocardiaceae</taxon>
        <taxon>Pseudonocardia</taxon>
    </lineage>
</organism>
<dbReference type="PROSITE" id="PS51186">
    <property type="entry name" value="GNAT"/>
    <property type="match status" value="1"/>
</dbReference>
<reference evidence="2 3" key="1">
    <citation type="submission" date="2016-10" db="EMBL/GenBank/DDBJ databases">
        <authorList>
            <person name="de Groot N.N."/>
        </authorList>
    </citation>
    <scope>NUCLEOTIDE SEQUENCE [LARGE SCALE GENOMIC DNA]</scope>
    <source>
        <strain evidence="2 3">CGMCC 4.1877</strain>
    </source>
</reference>
<sequence length="223" mass="24721">MFVRTATTYDLSAMAGLHVAHLPIGFFPRLGTGFVARWQAAFLDSPHAIGLVAIKRSDDASAETVVGFLVGTTDRRAFRRELLRRHRGVLIRHGLFALVARPRLLATFLRCRATTYAARLWRGRSGTPTAQPLEREEPTGELTAVAVDPGTRGAGVGRRLIEIYLDRCTSLGVSWVELVTATEPDSAVRFYEHTGWTWLHRSRTRDGVPVAHFGRCLATTDRA</sequence>
<gene>
    <name evidence="2" type="ORF">SAMN05216207_105314</name>
</gene>
<feature type="domain" description="N-acetyltransferase" evidence="1">
    <location>
        <begin position="52"/>
        <end position="215"/>
    </location>
</feature>
<evidence type="ECO:0000313" key="3">
    <source>
        <dbReference type="Proteomes" id="UP000199614"/>
    </source>
</evidence>
<dbReference type="SUPFAM" id="SSF55729">
    <property type="entry name" value="Acyl-CoA N-acyltransferases (Nat)"/>
    <property type="match status" value="1"/>
</dbReference>
<dbReference type="Pfam" id="PF00583">
    <property type="entry name" value="Acetyltransf_1"/>
    <property type="match status" value="1"/>
</dbReference>
<proteinExistence type="predicted"/>